<keyword evidence="3" id="KW-1185">Reference proteome</keyword>
<name>A0A2W2B8L7_9BACT</name>
<keyword evidence="1" id="KW-0812">Transmembrane</keyword>
<keyword evidence="1" id="KW-1133">Transmembrane helix</keyword>
<organism evidence="2 3">
    <name type="scientific">Taibaiella soli</name>
    <dbReference type="NCBI Taxonomy" id="1649169"/>
    <lineage>
        <taxon>Bacteria</taxon>
        <taxon>Pseudomonadati</taxon>
        <taxon>Bacteroidota</taxon>
        <taxon>Chitinophagia</taxon>
        <taxon>Chitinophagales</taxon>
        <taxon>Chitinophagaceae</taxon>
        <taxon>Taibaiella</taxon>
    </lineage>
</organism>
<gene>
    <name evidence="2" type="ORF">DN068_13185</name>
</gene>
<accession>A0A2W2B8L7</accession>
<protein>
    <submittedName>
        <fullName evidence="2">Uncharacterized protein</fullName>
    </submittedName>
</protein>
<feature type="transmembrane region" description="Helical" evidence="1">
    <location>
        <begin position="55"/>
        <end position="75"/>
    </location>
</feature>
<evidence type="ECO:0000256" key="1">
    <source>
        <dbReference type="SAM" id="Phobius"/>
    </source>
</evidence>
<dbReference type="EMBL" id="QKTW01000018">
    <property type="protein sequence ID" value="PZF72307.1"/>
    <property type="molecule type" value="Genomic_DNA"/>
</dbReference>
<dbReference type="Proteomes" id="UP000248745">
    <property type="component" value="Unassembled WGS sequence"/>
</dbReference>
<sequence>MYGSWVRVPTGSQKASQKCEAFLFLPRHPGSEGRCCFISSVYFEKYFKRFPMTTFQLFSIFSPIFAAITVAFFTFRYAIKSKKFDLLYASKIPAFKEVAARLTDFKMSCLGTYAQCKGMGFNPYEVTNSALGHRTEITLAVEQNAVFLSEVSRKEIDGLLNSIGHLCNIELSLAGGYEDDRGDYSEIYLKASEMAEGIINSLYRELNLI</sequence>
<evidence type="ECO:0000313" key="2">
    <source>
        <dbReference type="EMBL" id="PZF72307.1"/>
    </source>
</evidence>
<proteinExistence type="predicted"/>
<evidence type="ECO:0000313" key="3">
    <source>
        <dbReference type="Proteomes" id="UP000248745"/>
    </source>
</evidence>
<reference evidence="2 3" key="1">
    <citation type="submission" date="2018-06" db="EMBL/GenBank/DDBJ databases">
        <title>Mucibacter soli gen. nov., sp. nov., a new member of the family Chitinophagaceae producing mucin.</title>
        <authorList>
            <person name="Kim M.-K."/>
            <person name="Park S."/>
            <person name="Kim T.-S."/>
            <person name="Joung Y."/>
            <person name="Han J.-H."/>
            <person name="Kim S.B."/>
        </authorList>
    </citation>
    <scope>NUCLEOTIDE SEQUENCE [LARGE SCALE GENOMIC DNA]</scope>
    <source>
        <strain evidence="2 3">R1-15</strain>
    </source>
</reference>
<dbReference type="AlphaFoldDB" id="A0A2W2B8L7"/>
<comment type="caution">
    <text evidence="2">The sequence shown here is derived from an EMBL/GenBank/DDBJ whole genome shotgun (WGS) entry which is preliminary data.</text>
</comment>
<keyword evidence="1" id="KW-0472">Membrane</keyword>